<comment type="similarity">
    <text evidence="5">Belongs to the SAT4 family.</text>
</comment>
<organism evidence="8 9">
    <name type="scientific">Coniella lustricola</name>
    <dbReference type="NCBI Taxonomy" id="2025994"/>
    <lineage>
        <taxon>Eukaryota</taxon>
        <taxon>Fungi</taxon>
        <taxon>Dikarya</taxon>
        <taxon>Ascomycota</taxon>
        <taxon>Pezizomycotina</taxon>
        <taxon>Sordariomycetes</taxon>
        <taxon>Sordariomycetidae</taxon>
        <taxon>Diaporthales</taxon>
        <taxon>Schizoparmaceae</taxon>
        <taxon>Coniella</taxon>
    </lineage>
</organism>
<gene>
    <name evidence="8" type="ORF">BD289DRAFT_489014</name>
</gene>
<feature type="transmembrane region" description="Helical" evidence="6">
    <location>
        <begin position="210"/>
        <end position="228"/>
    </location>
</feature>
<feature type="transmembrane region" description="Helical" evidence="6">
    <location>
        <begin position="100"/>
        <end position="121"/>
    </location>
</feature>
<dbReference type="GO" id="GO:0016020">
    <property type="term" value="C:membrane"/>
    <property type="evidence" value="ECO:0007669"/>
    <property type="project" value="UniProtKB-SubCell"/>
</dbReference>
<proteinExistence type="inferred from homology"/>
<evidence type="ECO:0000259" key="7">
    <source>
        <dbReference type="Pfam" id="PF20684"/>
    </source>
</evidence>
<feature type="transmembrane region" description="Helical" evidence="6">
    <location>
        <begin position="58"/>
        <end position="80"/>
    </location>
</feature>
<feature type="transmembrane region" description="Helical" evidence="6">
    <location>
        <begin position="20"/>
        <end position="38"/>
    </location>
</feature>
<keyword evidence="4 6" id="KW-0472">Membrane</keyword>
<evidence type="ECO:0000256" key="1">
    <source>
        <dbReference type="ARBA" id="ARBA00004141"/>
    </source>
</evidence>
<accession>A0A2T3A2X5</accession>
<dbReference type="Proteomes" id="UP000241462">
    <property type="component" value="Unassembled WGS sequence"/>
</dbReference>
<sequence>MSSVYSPQYLAESKTTILNVFHAISIVLEISSTSIRLWSVRSRPSITAAFGFDDYLMIWATIVAISECISSLVYGAPYGLGEDLQSFMLVRPNFYSSGNYISSHFYNFAIVFTKLSVLALYYRIFATPGFRAIVVFTALLVFAWLITMEVVLGFECQPIQAWWGAMSGTCLDEVTSADFNNILNLVSDLGILLLPIPIILGLAAHPDQKLSICLLFSLGLGTCAINAARLTVVVSEGASDITWDEVPLGVLSAWEPCSGILSANIPVTYRALADAFSCKRLHERELLRQNSETSENQSPAENDQWLQLENNRCQ</sequence>
<keyword evidence="2 6" id="KW-0812">Transmembrane</keyword>
<evidence type="ECO:0000256" key="2">
    <source>
        <dbReference type="ARBA" id="ARBA00022692"/>
    </source>
</evidence>
<feature type="transmembrane region" description="Helical" evidence="6">
    <location>
        <begin position="182"/>
        <end position="203"/>
    </location>
</feature>
<dbReference type="PANTHER" id="PTHR33048">
    <property type="entry name" value="PTH11-LIKE INTEGRAL MEMBRANE PROTEIN (AFU_ORTHOLOGUE AFUA_5G11245)"/>
    <property type="match status" value="1"/>
</dbReference>
<evidence type="ECO:0000256" key="3">
    <source>
        <dbReference type="ARBA" id="ARBA00022989"/>
    </source>
</evidence>
<evidence type="ECO:0000256" key="5">
    <source>
        <dbReference type="ARBA" id="ARBA00038359"/>
    </source>
</evidence>
<evidence type="ECO:0000256" key="6">
    <source>
        <dbReference type="SAM" id="Phobius"/>
    </source>
</evidence>
<dbReference type="InterPro" id="IPR052337">
    <property type="entry name" value="SAT4-like"/>
</dbReference>
<comment type="subcellular location">
    <subcellularLocation>
        <location evidence="1">Membrane</location>
        <topology evidence="1">Multi-pass membrane protein</topology>
    </subcellularLocation>
</comment>
<dbReference type="InterPro" id="IPR049326">
    <property type="entry name" value="Rhodopsin_dom_fungi"/>
</dbReference>
<dbReference type="Pfam" id="PF20684">
    <property type="entry name" value="Fung_rhodopsin"/>
    <property type="match status" value="1"/>
</dbReference>
<protein>
    <recommendedName>
        <fullName evidence="7">Rhodopsin domain-containing protein</fullName>
    </recommendedName>
</protein>
<evidence type="ECO:0000256" key="4">
    <source>
        <dbReference type="ARBA" id="ARBA00023136"/>
    </source>
</evidence>
<dbReference type="AlphaFoldDB" id="A0A2T3A2X5"/>
<keyword evidence="3 6" id="KW-1133">Transmembrane helix</keyword>
<dbReference type="InParanoid" id="A0A2T3A2X5"/>
<evidence type="ECO:0000313" key="8">
    <source>
        <dbReference type="EMBL" id="PSR81811.1"/>
    </source>
</evidence>
<name>A0A2T3A2X5_9PEZI</name>
<feature type="transmembrane region" description="Helical" evidence="6">
    <location>
        <begin position="133"/>
        <end position="154"/>
    </location>
</feature>
<dbReference type="PANTHER" id="PTHR33048:SF8">
    <property type="entry name" value="INTEGRAL MEMBRANE PROTEIN-RELATED"/>
    <property type="match status" value="1"/>
</dbReference>
<reference evidence="8 9" key="1">
    <citation type="journal article" date="2018" name="Mycol. Prog.">
        <title>Coniella lustricola, a new species from submerged detritus.</title>
        <authorList>
            <person name="Raudabaugh D.B."/>
            <person name="Iturriaga T."/>
            <person name="Carver A."/>
            <person name="Mondo S."/>
            <person name="Pangilinan J."/>
            <person name="Lipzen A."/>
            <person name="He G."/>
            <person name="Amirebrahimi M."/>
            <person name="Grigoriev I.V."/>
            <person name="Miller A.N."/>
        </authorList>
    </citation>
    <scope>NUCLEOTIDE SEQUENCE [LARGE SCALE GENOMIC DNA]</scope>
    <source>
        <strain evidence="8 9">B22-T-1</strain>
    </source>
</reference>
<feature type="domain" description="Rhodopsin" evidence="7">
    <location>
        <begin position="42"/>
        <end position="270"/>
    </location>
</feature>
<dbReference type="EMBL" id="KZ678493">
    <property type="protein sequence ID" value="PSR81811.1"/>
    <property type="molecule type" value="Genomic_DNA"/>
</dbReference>
<dbReference type="OrthoDB" id="5342292at2759"/>
<evidence type="ECO:0000313" key="9">
    <source>
        <dbReference type="Proteomes" id="UP000241462"/>
    </source>
</evidence>
<keyword evidence="9" id="KW-1185">Reference proteome</keyword>